<sequence length="95" mass="10882">MVYSHQIKADDSTMAMKTMKHGVQETRDLLDTTQAMSRLGMSENQLARLRTSRRISYFKRGGRILYAPEEVERVLRESEVPALRPVVEVRGSEKG</sequence>
<reference evidence="2 3" key="1">
    <citation type="submission" date="2018-06" db="EMBL/GenBank/DDBJ databases">
        <title>Genomic Encyclopedia of Type Strains, Phase IV (KMG-IV): sequencing the most valuable type-strain genomes for metagenomic binning, comparative biology and taxonomic classification.</title>
        <authorList>
            <person name="Goeker M."/>
        </authorList>
    </citation>
    <scope>NUCLEOTIDE SEQUENCE [LARGE SCALE GENOMIC DNA]</scope>
    <source>
        <strain evidence="2 3">DSM 25532</strain>
    </source>
</reference>
<organism evidence="2 3">
    <name type="scientific">Roseimicrobium gellanilyticum</name>
    <dbReference type="NCBI Taxonomy" id="748857"/>
    <lineage>
        <taxon>Bacteria</taxon>
        <taxon>Pseudomonadati</taxon>
        <taxon>Verrucomicrobiota</taxon>
        <taxon>Verrucomicrobiia</taxon>
        <taxon>Verrucomicrobiales</taxon>
        <taxon>Verrucomicrobiaceae</taxon>
        <taxon>Roseimicrobium</taxon>
    </lineage>
</organism>
<protein>
    <submittedName>
        <fullName evidence="2">Helix-turn-helix protein</fullName>
    </submittedName>
</protein>
<dbReference type="SUPFAM" id="SSF46955">
    <property type="entry name" value="Putative DNA-binding domain"/>
    <property type="match status" value="1"/>
</dbReference>
<dbReference type="RefSeq" id="WP_170156863.1">
    <property type="nucleotide sequence ID" value="NZ_QNRR01000001.1"/>
</dbReference>
<dbReference type="EMBL" id="QNRR01000001">
    <property type="protein sequence ID" value="RBP48166.1"/>
    <property type="molecule type" value="Genomic_DNA"/>
</dbReference>
<evidence type="ECO:0000259" key="1">
    <source>
        <dbReference type="Pfam" id="PF12728"/>
    </source>
</evidence>
<dbReference type="Pfam" id="PF12728">
    <property type="entry name" value="HTH_17"/>
    <property type="match status" value="1"/>
</dbReference>
<dbReference type="AlphaFoldDB" id="A0A366HV67"/>
<proteinExistence type="predicted"/>
<feature type="domain" description="Helix-turn-helix" evidence="1">
    <location>
        <begin position="29"/>
        <end position="77"/>
    </location>
</feature>
<comment type="caution">
    <text evidence="2">The sequence shown here is derived from an EMBL/GenBank/DDBJ whole genome shotgun (WGS) entry which is preliminary data.</text>
</comment>
<accession>A0A366HV67</accession>
<dbReference type="InterPro" id="IPR009061">
    <property type="entry name" value="DNA-bd_dom_put_sf"/>
</dbReference>
<gene>
    <name evidence="2" type="ORF">DES53_101966</name>
</gene>
<dbReference type="InterPro" id="IPR041657">
    <property type="entry name" value="HTH_17"/>
</dbReference>
<dbReference type="Proteomes" id="UP000253426">
    <property type="component" value="Unassembled WGS sequence"/>
</dbReference>
<keyword evidence="3" id="KW-1185">Reference proteome</keyword>
<name>A0A366HV67_9BACT</name>
<evidence type="ECO:0000313" key="3">
    <source>
        <dbReference type="Proteomes" id="UP000253426"/>
    </source>
</evidence>
<evidence type="ECO:0000313" key="2">
    <source>
        <dbReference type="EMBL" id="RBP48166.1"/>
    </source>
</evidence>